<reference evidence="1" key="1">
    <citation type="submission" date="2018-05" db="EMBL/GenBank/DDBJ databases">
        <authorList>
            <person name="Lanie J.A."/>
            <person name="Ng W.-L."/>
            <person name="Kazmierczak K.M."/>
            <person name="Andrzejewski T.M."/>
            <person name="Davidsen T.M."/>
            <person name="Wayne K.J."/>
            <person name="Tettelin H."/>
            <person name="Glass J.I."/>
            <person name="Rusch D."/>
            <person name="Podicherti R."/>
            <person name="Tsui H.-C.T."/>
            <person name="Winkler M.E."/>
        </authorList>
    </citation>
    <scope>NUCLEOTIDE SEQUENCE</scope>
</reference>
<feature type="non-terminal residue" evidence="1">
    <location>
        <position position="183"/>
    </location>
</feature>
<dbReference type="AlphaFoldDB" id="A0A382XZK0"/>
<name>A0A382XZK0_9ZZZZ</name>
<accession>A0A382XZK0</accession>
<protein>
    <recommendedName>
        <fullName evidence="2">Prolyl 4-hydroxylase alpha subunit Fe(2+) 2OG dioxygenase domain-containing protein</fullName>
    </recommendedName>
</protein>
<dbReference type="EMBL" id="UINC01171586">
    <property type="protein sequence ID" value="SVD76229.1"/>
    <property type="molecule type" value="Genomic_DNA"/>
</dbReference>
<sequence>MVELLLDAVRNNLQKAKSMPTPFRHWVYHRVFSEEIAHELSDLPLHPPTIQQHKGKRDTYNSSRIFLNPENCHKYPVLRSVVDVFNDSRIISQLGDSCGRDLTQGKLRIEYTLDSGDFWLEPHLDIKEKLLTFLVYLSKGGDSNQWGTALYNPDLSLYAKVPYKMNLGFMFMAGKDTWHGVPK</sequence>
<gene>
    <name evidence="1" type="ORF">METZ01_LOCUS429083</name>
</gene>
<organism evidence="1">
    <name type="scientific">marine metagenome</name>
    <dbReference type="NCBI Taxonomy" id="408172"/>
    <lineage>
        <taxon>unclassified sequences</taxon>
        <taxon>metagenomes</taxon>
        <taxon>ecological metagenomes</taxon>
    </lineage>
</organism>
<evidence type="ECO:0000313" key="1">
    <source>
        <dbReference type="EMBL" id="SVD76229.1"/>
    </source>
</evidence>
<proteinExistence type="predicted"/>
<evidence type="ECO:0008006" key="2">
    <source>
        <dbReference type="Google" id="ProtNLM"/>
    </source>
</evidence>
<dbReference type="Gene3D" id="2.60.120.620">
    <property type="entry name" value="q2cbj1_9rhob like domain"/>
    <property type="match status" value="1"/>
</dbReference>